<comment type="caution">
    <text evidence="1">The sequence shown here is derived from an EMBL/GenBank/DDBJ whole genome shotgun (WGS) entry which is preliminary data.</text>
</comment>
<name>A0ABS3Z709_9GAMM</name>
<dbReference type="EMBL" id="JACVEW010000002">
    <property type="protein sequence ID" value="MBP0047498.1"/>
    <property type="molecule type" value="Genomic_DNA"/>
</dbReference>
<dbReference type="InterPro" id="IPR025332">
    <property type="entry name" value="DUF4238"/>
</dbReference>
<proteinExistence type="predicted"/>
<evidence type="ECO:0000313" key="2">
    <source>
        <dbReference type="Proteomes" id="UP000810171"/>
    </source>
</evidence>
<gene>
    <name evidence="1" type="ORF">H9C73_02020</name>
</gene>
<evidence type="ECO:0000313" key="1">
    <source>
        <dbReference type="EMBL" id="MBP0047498.1"/>
    </source>
</evidence>
<sequence length="384" mass="43987">MALYAEGLDIVPEKKNQHLVPACYLRRFEADVSEMRKSNPNYSSGIYVNDNNLSSGWKLRSVTHKSLTRPYFYNLPEDNPKDPLIENFLSVIEGKYKKYSEEIINGTINNENMSFMSYFVTLQFMRVESFLESIQSSFDKAGEWMDSFSGGNYHSSAMRDVAKKQLTEIDLGHVLHPNAAIIYNNANFPFVTSDNPVIRRHVNIVDAREIIPERYLHIENNESREFLFFLMPLSPAVVYISCEVVKFKEGLIYSDNDLENIFYINFYSIVNSYKKVYSSVIEPIKGEKQLSEYLSSKNGTIFKIYTQSKRVICKGTMVNSDNYSVSLQLADLDQVSFIKKNEQISLVEIIEDGVSIRGMRDCKFSSVNYANGVVTIESNVKLGI</sequence>
<keyword evidence="2" id="KW-1185">Reference proteome</keyword>
<reference evidence="1 2" key="1">
    <citation type="submission" date="2020-09" db="EMBL/GenBank/DDBJ databases">
        <authorList>
            <person name="Tanuku N.R.S."/>
        </authorList>
    </citation>
    <scope>NUCLEOTIDE SEQUENCE [LARGE SCALE GENOMIC DNA]</scope>
    <source>
        <strain evidence="1 2">AK62</strain>
    </source>
</reference>
<protein>
    <submittedName>
        <fullName evidence="1">DUF4238 domain-containing protein</fullName>
    </submittedName>
</protein>
<organism evidence="1 2">
    <name type="scientific">Marinobacterium alkalitolerans</name>
    <dbReference type="NCBI Taxonomy" id="1542925"/>
    <lineage>
        <taxon>Bacteria</taxon>
        <taxon>Pseudomonadati</taxon>
        <taxon>Pseudomonadota</taxon>
        <taxon>Gammaproteobacteria</taxon>
        <taxon>Oceanospirillales</taxon>
        <taxon>Oceanospirillaceae</taxon>
        <taxon>Marinobacterium</taxon>
    </lineage>
</organism>
<accession>A0ABS3Z709</accession>
<dbReference type="RefSeq" id="WP_209286112.1">
    <property type="nucleotide sequence ID" value="NZ_JACVEW010000002.1"/>
</dbReference>
<dbReference type="Pfam" id="PF14022">
    <property type="entry name" value="DUF4238"/>
    <property type="match status" value="1"/>
</dbReference>
<dbReference type="Proteomes" id="UP000810171">
    <property type="component" value="Unassembled WGS sequence"/>
</dbReference>